<protein>
    <submittedName>
        <fullName evidence="1">Uncharacterized protein</fullName>
    </submittedName>
</protein>
<comment type="caution">
    <text evidence="1">The sequence shown here is derived from an EMBL/GenBank/DDBJ whole genome shotgun (WGS) entry which is preliminary data.</text>
</comment>
<dbReference type="AlphaFoldDB" id="N9FB91"/>
<accession>N9FB91</accession>
<name>N9FB91_ACIBZ</name>
<dbReference type="Proteomes" id="UP000013251">
    <property type="component" value="Unassembled WGS sequence"/>
</dbReference>
<organism evidence="1 2">
    <name type="scientific">Acinetobacter bereziniae LMG 1003 = CIP 70.12</name>
    <dbReference type="NCBI Taxonomy" id="981324"/>
    <lineage>
        <taxon>Bacteria</taxon>
        <taxon>Pseudomonadati</taxon>
        <taxon>Pseudomonadota</taxon>
        <taxon>Gammaproteobacteria</taxon>
        <taxon>Moraxellales</taxon>
        <taxon>Moraxellaceae</taxon>
        <taxon>Acinetobacter</taxon>
    </lineage>
</organism>
<dbReference type="HOGENOM" id="CLU_221038_0_0_6"/>
<dbReference type="EMBL" id="APQG01000008">
    <property type="protein sequence ID" value="ENW02114.1"/>
    <property type="molecule type" value="Genomic_DNA"/>
</dbReference>
<gene>
    <name evidence="1" type="ORF">F938_00225</name>
</gene>
<sequence length="30" mass="3310">MSEDHSQSHAAVTEENSKKLIFTVGLTTTF</sequence>
<evidence type="ECO:0000313" key="2">
    <source>
        <dbReference type="Proteomes" id="UP000013251"/>
    </source>
</evidence>
<evidence type="ECO:0000313" key="1">
    <source>
        <dbReference type="EMBL" id="ENW02114.1"/>
    </source>
</evidence>
<reference evidence="1 2" key="1">
    <citation type="submission" date="2013-02" db="EMBL/GenBank/DDBJ databases">
        <title>The Genome Sequence of Acinetobacter bereziniae CIP 70.12.</title>
        <authorList>
            <consortium name="The Broad Institute Genome Sequencing Platform"/>
            <consortium name="The Broad Institute Genome Sequencing Center for Infectious Disease"/>
            <person name="Cerqueira G."/>
            <person name="Feldgarden M."/>
            <person name="Courvalin P."/>
            <person name="Perichon B."/>
            <person name="Grillot-Courvalin C."/>
            <person name="Clermont D."/>
            <person name="Rocha E."/>
            <person name="Yoon E.-J."/>
            <person name="Nemec A."/>
            <person name="Walker B."/>
            <person name="Young S.K."/>
            <person name="Zeng Q."/>
            <person name="Gargeya S."/>
            <person name="Fitzgerald M."/>
            <person name="Haas B."/>
            <person name="Abouelleil A."/>
            <person name="Alvarado L."/>
            <person name="Arachchi H.M."/>
            <person name="Berlin A.M."/>
            <person name="Chapman S.B."/>
            <person name="Dewar J."/>
            <person name="Goldberg J."/>
            <person name="Griggs A."/>
            <person name="Gujja S."/>
            <person name="Hansen M."/>
            <person name="Howarth C."/>
            <person name="Imamovic A."/>
            <person name="Larimer J."/>
            <person name="McCowan C."/>
            <person name="Murphy C."/>
            <person name="Neiman D."/>
            <person name="Pearson M."/>
            <person name="Priest M."/>
            <person name="Roberts A."/>
            <person name="Saif S."/>
            <person name="Shea T."/>
            <person name="Sisk P."/>
            <person name="Sykes S."/>
            <person name="Wortman J."/>
            <person name="Nusbaum C."/>
            <person name="Birren B."/>
        </authorList>
    </citation>
    <scope>NUCLEOTIDE SEQUENCE [LARGE SCALE GENOMIC DNA]</scope>
    <source>
        <strain evidence="1 2">CIP 70.12</strain>
    </source>
</reference>
<keyword evidence="2" id="KW-1185">Reference proteome</keyword>
<proteinExistence type="predicted"/>